<dbReference type="AlphaFoldDB" id="A0A5C3LRC0"/>
<feature type="domain" description="Aminoglycoside phosphotransferase" evidence="1">
    <location>
        <begin position="79"/>
        <end position="302"/>
    </location>
</feature>
<dbReference type="PANTHER" id="PTHR21310:SF56">
    <property type="entry name" value="AMINOGLYCOSIDE PHOSPHOTRANSFERASE DOMAIN-CONTAINING PROTEIN"/>
    <property type="match status" value="1"/>
</dbReference>
<name>A0A5C3LRC0_9AGAR</name>
<keyword evidence="2" id="KW-0418">Kinase</keyword>
<keyword evidence="2" id="KW-0808">Transferase</keyword>
<dbReference type="InterPro" id="IPR002575">
    <property type="entry name" value="Aminoglycoside_PTrfase"/>
</dbReference>
<reference evidence="2 3" key="1">
    <citation type="journal article" date="2019" name="Nat. Ecol. Evol.">
        <title>Megaphylogeny resolves global patterns of mushroom evolution.</title>
        <authorList>
            <person name="Varga T."/>
            <person name="Krizsan K."/>
            <person name="Foldi C."/>
            <person name="Dima B."/>
            <person name="Sanchez-Garcia M."/>
            <person name="Sanchez-Ramirez S."/>
            <person name="Szollosi G.J."/>
            <person name="Szarkandi J.G."/>
            <person name="Papp V."/>
            <person name="Albert L."/>
            <person name="Andreopoulos W."/>
            <person name="Angelini C."/>
            <person name="Antonin V."/>
            <person name="Barry K.W."/>
            <person name="Bougher N.L."/>
            <person name="Buchanan P."/>
            <person name="Buyck B."/>
            <person name="Bense V."/>
            <person name="Catcheside P."/>
            <person name="Chovatia M."/>
            <person name="Cooper J."/>
            <person name="Damon W."/>
            <person name="Desjardin D."/>
            <person name="Finy P."/>
            <person name="Geml J."/>
            <person name="Haridas S."/>
            <person name="Hughes K."/>
            <person name="Justo A."/>
            <person name="Karasinski D."/>
            <person name="Kautmanova I."/>
            <person name="Kiss B."/>
            <person name="Kocsube S."/>
            <person name="Kotiranta H."/>
            <person name="LaButti K.M."/>
            <person name="Lechner B.E."/>
            <person name="Liimatainen K."/>
            <person name="Lipzen A."/>
            <person name="Lukacs Z."/>
            <person name="Mihaltcheva S."/>
            <person name="Morgado L.N."/>
            <person name="Niskanen T."/>
            <person name="Noordeloos M.E."/>
            <person name="Ohm R.A."/>
            <person name="Ortiz-Santana B."/>
            <person name="Ovrebo C."/>
            <person name="Racz N."/>
            <person name="Riley R."/>
            <person name="Savchenko A."/>
            <person name="Shiryaev A."/>
            <person name="Soop K."/>
            <person name="Spirin V."/>
            <person name="Szebenyi C."/>
            <person name="Tomsovsky M."/>
            <person name="Tulloss R.E."/>
            <person name="Uehling J."/>
            <person name="Grigoriev I.V."/>
            <person name="Vagvolgyi C."/>
            <person name="Papp T."/>
            <person name="Martin F.M."/>
            <person name="Miettinen O."/>
            <person name="Hibbett D.S."/>
            <person name="Nagy L.G."/>
        </authorList>
    </citation>
    <scope>NUCLEOTIDE SEQUENCE [LARGE SCALE GENOMIC DNA]</scope>
    <source>
        <strain evidence="2 3">CBS 166.37</strain>
    </source>
</reference>
<accession>A0A5C3LRC0</accession>
<dbReference type="SUPFAM" id="SSF56112">
    <property type="entry name" value="Protein kinase-like (PK-like)"/>
    <property type="match status" value="1"/>
</dbReference>
<dbReference type="GO" id="GO:0016301">
    <property type="term" value="F:kinase activity"/>
    <property type="evidence" value="ECO:0007669"/>
    <property type="project" value="UniProtKB-KW"/>
</dbReference>
<dbReference type="Proteomes" id="UP000308652">
    <property type="component" value="Unassembled WGS sequence"/>
</dbReference>
<dbReference type="STRING" id="68775.A0A5C3LRC0"/>
<gene>
    <name evidence="2" type="ORF">BDQ12DRAFT_738136</name>
</gene>
<evidence type="ECO:0000313" key="2">
    <source>
        <dbReference type="EMBL" id="TFK34556.1"/>
    </source>
</evidence>
<dbReference type="PANTHER" id="PTHR21310">
    <property type="entry name" value="AMINOGLYCOSIDE PHOSPHOTRANSFERASE-RELATED-RELATED"/>
    <property type="match status" value="1"/>
</dbReference>
<protein>
    <submittedName>
        <fullName evidence="2">Kinase-like domain-containing protein</fullName>
    </submittedName>
</protein>
<sequence length="405" mass="46188">MSEGESEGNSAFSESDTSSLYSESSTIVYEHESFETFRHKAHDLFTILFPNEESIAVYRMAGGSFHRIVGATVTSDVAVTQREVILRIPRFLYLRLADEVAVLNYLTDHTTIPVPHVLCFDLSSENQIGSPYILQSHVPGKRLHSIYPTLPFEKKKAVIREVAQLLKQFNDITFSTIGMLVAGNPECTEVKIDQAWDYAEDIFPREDDPRPPAQSNSTRSFLEERWSFHLEEEERCGPSSRSEISYITAFRKLTEGLQLPNIDTPARIVLFHTDFAPRNIFVDEETGDITGVLDWDRAESAVVEAAWTMPAWLWDKDSTGSDLLSWVDPDEIPDDPTAQKLRTFFIQEIGNLIPSYVEVIRENKILHEILLFARLGLRSQPMIERASKFLKDKIPDFEQLQLVEL</sequence>
<dbReference type="OrthoDB" id="10003767at2759"/>
<evidence type="ECO:0000259" key="1">
    <source>
        <dbReference type="Pfam" id="PF01636"/>
    </source>
</evidence>
<dbReference type="Gene3D" id="3.90.1200.10">
    <property type="match status" value="1"/>
</dbReference>
<organism evidence="2 3">
    <name type="scientific">Crucibulum laeve</name>
    <dbReference type="NCBI Taxonomy" id="68775"/>
    <lineage>
        <taxon>Eukaryota</taxon>
        <taxon>Fungi</taxon>
        <taxon>Dikarya</taxon>
        <taxon>Basidiomycota</taxon>
        <taxon>Agaricomycotina</taxon>
        <taxon>Agaricomycetes</taxon>
        <taxon>Agaricomycetidae</taxon>
        <taxon>Agaricales</taxon>
        <taxon>Agaricineae</taxon>
        <taxon>Nidulariaceae</taxon>
        <taxon>Crucibulum</taxon>
    </lineage>
</organism>
<dbReference type="EMBL" id="ML213630">
    <property type="protein sequence ID" value="TFK34556.1"/>
    <property type="molecule type" value="Genomic_DNA"/>
</dbReference>
<dbReference type="Pfam" id="PF01636">
    <property type="entry name" value="APH"/>
    <property type="match status" value="1"/>
</dbReference>
<proteinExistence type="predicted"/>
<keyword evidence="3" id="KW-1185">Reference proteome</keyword>
<evidence type="ECO:0000313" key="3">
    <source>
        <dbReference type="Proteomes" id="UP000308652"/>
    </source>
</evidence>
<dbReference type="InterPro" id="IPR011009">
    <property type="entry name" value="Kinase-like_dom_sf"/>
</dbReference>
<dbReference type="InterPro" id="IPR051678">
    <property type="entry name" value="AGP_Transferase"/>
</dbReference>